<name>A0AAD4GGP7_BOLED</name>
<dbReference type="InterPro" id="IPR043136">
    <property type="entry name" value="B30.2/SPRY_sf"/>
</dbReference>
<organism evidence="2 3">
    <name type="scientific">Boletus edulis BED1</name>
    <dbReference type="NCBI Taxonomy" id="1328754"/>
    <lineage>
        <taxon>Eukaryota</taxon>
        <taxon>Fungi</taxon>
        <taxon>Dikarya</taxon>
        <taxon>Basidiomycota</taxon>
        <taxon>Agaricomycotina</taxon>
        <taxon>Agaricomycetes</taxon>
        <taxon>Agaricomycetidae</taxon>
        <taxon>Boletales</taxon>
        <taxon>Boletineae</taxon>
        <taxon>Boletaceae</taxon>
        <taxon>Boletoideae</taxon>
        <taxon>Boletus</taxon>
    </lineage>
</organism>
<accession>A0AAD4GGP7</accession>
<dbReference type="EMBL" id="WHUW01000008">
    <property type="protein sequence ID" value="KAF8443193.1"/>
    <property type="molecule type" value="Genomic_DNA"/>
</dbReference>
<evidence type="ECO:0000313" key="2">
    <source>
        <dbReference type="EMBL" id="KAF8443193.1"/>
    </source>
</evidence>
<dbReference type="InterPro" id="IPR003877">
    <property type="entry name" value="SPRY_dom"/>
</dbReference>
<dbReference type="Gene3D" id="2.60.120.920">
    <property type="match status" value="1"/>
</dbReference>
<feature type="domain" description="SPRY" evidence="1">
    <location>
        <begin position="142"/>
        <end position="274"/>
    </location>
</feature>
<sequence length="311" mass="34346">MFSWLRHHANRSALPTPPPAWTSAPEQSHVYGRFSEASEEDCDRAHSFCARRPVEPSRLLPSSDIETIAKEGNNAWGLEFHHTDSSFSERETFLGAIHNQSKSHSGTGIVTKVETSKACKDCCLISNLPLMGGLYYRPQTHNRGVYFELTIHEMNGVIAIGTVCRPYPHFRLPGWHRLSAALHLDDMRKFYENPNGGQESGFWGAIGGRPPVAGDTIGCGYEFGTGGTLFFTFNGHRLVPNAFKGLYLGDAHDVYAAIGVCGENAFTVNFGGDFFKWLPANEWGWRLDAHVGNLSGPRTLGTLVEDLPAYT</sequence>
<dbReference type="Pfam" id="PF00622">
    <property type="entry name" value="SPRY"/>
    <property type="match status" value="1"/>
</dbReference>
<dbReference type="PANTHER" id="PTHR12864">
    <property type="entry name" value="RAN BINDING PROTEIN 9-RELATED"/>
    <property type="match status" value="1"/>
</dbReference>
<reference evidence="2" key="1">
    <citation type="submission" date="2019-10" db="EMBL/GenBank/DDBJ databases">
        <authorList>
            <consortium name="DOE Joint Genome Institute"/>
            <person name="Kuo A."/>
            <person name="Miyauchi S."/>
            <person name="Kiss E."/>
            <person name="Drula E."/>
            <person name="Kohler A."/>
            <person name="Sanchez-Garcia M."/>
            <person name="Andreopoulos B."/>
            <person name="Barry K.W."/>
            <person name="Bonito G."/>
            <person name="Buee M."/>
            <person name="Carver A."/>
            <person name="Chen C."/>
            <person name="Cichocki N."/>
            <person name="Clum A."/>
            <person name="Culley D."/>
            <person name="Crous P.W."/>
            <person name="Fauchery L."/>
            <person name="Girlanda M."/>
            <person name="Hayes R."/>
            <person name="Keri Z."/>
            <person name="LaButti K."/>
            <person name="Lipzen A."/>
            <person name="Lombard V."/>
            <person name="Magnuson J."/>
            <person name="Maillard F."/>
            <person name="Morin E."/>
            <person name="Murat C."/>
            <person name="Nolan M."/>
            <person name="Ohm R."/>
            <person name="Pangilinan J."/>
            <person name="Pereira M."/>
            <person name="Perotto S."/>
            <person name="Peter M."/>
            <person name="Riley R."/>
            <person name="Sitrit Y."/>
            <person name="Stielow B."/>
            <person name="Szollosi G."/>
            <person name="Zifcakova L."/>
            <person name="Stursova M."/>
            <person name="Spatafora J.W."/>
            <person name="Tedersoo L."/>
            <person name="Vaario L.-M."/>
            <person name="Yamada A."/>
            <person name="Yan M."/>
            <person name="Wang P."/>
            <person name="Xu J."/>
            <person name="Bruns T."/>
            <person name="Baldrian P."/>
            <person name="Vilgalys R."/>
            <person name="Henrissat B."/>
            <person name="Grigoriev I.V."/>
            <person name="Hibbett D."/>
            <person name="Nagy L.G."/>
            <person name="Martin F.M."/>
        </authorList>
    </citation>
    <scope>NUCLEOTIDE SEQUENCE</scope>
    <source>
        <strain evidence="2">BED1</strain>
    </source>
</reference>
<keyword evidence="3" id="KW-1185">Reference proteome</keyword>
<proteinExistence type="predicted"/>
<comment type="caution">
    <text evidence="2">The sequence shown here is derived from an EMBL/GenBank/DDBJ whole genome shotgun (WGS) entry which is preliminary data.</text>
</comment>
<dbReference type="AlphaFoldDB" id="A0AAD4GGP7"/>
<dbReference type="SMART" id="SM00449">
    <property type="entry name" value="SPRY"/>
    <property type="match status" value="1"/>
</dbReference>
<reference evidence="2" key="2">
    <citation type="journal article" date="2020" name="Nat. Commun.">
        <title>Large-scale genome sequencing of mycorrhizal fungi provides insights into the early evolution of symbiotic traits.</title>
        <authorList>
            <person name="Miyauchi S."/>
            <person name="Kiss E."/>
            <person name="Kuo A."/>
            <person name="Drula E."/>
            <person name="Kohler A."/>
            <person name="Sanchez-Garcia M."/>
            <person name="Morin E."/>
            <person name="Andreopoulos B."/>
            <person name="Barry K.W."/>
            <person name="Bonito G."/>
            <person name="Buee M."/>
            <person name="Carver A."/>
            <person name="Chen C."/>
            <person name="Cichocki N."/>
            <person name="Clum A."/>
            <person name="Culley D."/>
            <person name="Crous P.W."/>
            <person name="Fauchery L."/>
            <person name="Girlanda M."/>
            <person name="Hayes R.D."/>
            <person name="Keri Z."/>
            <person name="LaButti K."/>
            <person name="Lipzen A."/>
            <person name="Lombard V."/>
            <person name="Magnuson J."/>
            <person name="Maillard F."/>
            <person name="Murat C."/>
            <person name="Nolan M."/>
            <person name="Ohm R.A."/>
            <person name="Pangilinan J."/>
            <person name="Pereira M.F."/>
            <person name="Perotto S."/>
            <person name="Peter M."/>
            <person name="Pfister S."/>
            <person name="Riley R."/>
            <person name="Sitrit Y."/>
            <person name="Stielow J.B."/>
            <person name="Szollosi G."/>
            <person name="Zifcakova L."/>
            <person name="Stursova M."/>
            <person name="Spatafora J.W."/>
            <person name="Tedersoo L."/>
            <person name="Vaario L.M."/>
            <person name="Yamada A."/>
            <person name="Yan M."/>
            <person name="Wang P."/>
            <person name="Xu J."/>
            <person name="Bruns T."/>
            <person name="Baldrian P."/>
            <person name="Vilgalys R."/>
            <person name="Dunand C."/>
            <person name="Henrissat B."/>
            <person name="Grigoriev I.V."/>
            <person name="Hibbett D."/>
            <person name="Nagy L.G."/>
            <person name="Martin F.M."/>
        </authorList>
    </citation>
    <scope>NUCLEOTIDE SEQUENCE</scope>
    <source>
        <strain evidence="2">BED1</strain>
    </source>
</reference>
<dbReference type="InterPro" id="IPR013320">
    <property type="entry name" value="ConA-like_dom_sf"/>
</dbReference>
<evidence type="ECO:0000259" key="1">
    <source>
        <dbReference type="SMART" id="SM00449"/>
    </source>
</evidence>
<evidence type="ECO:0000313" key="3">
    <source>
        <dbReference type="Proteomes" id="UP001194468"/>
    </source>
</evidence>
<dbReference type="SUPFAM" id="SSF49899">
    <property type="entry name" value="Concanavalin A-like lectins/glucanases"/>
    <property type="match status" value="1"/>
</dbReference>
<protein>
    <recommendedName>
        <fullName evidence="1">SPRY domain-containing protein</fullName>
    </recommendedName>
</protein>
<gene>
    <name evidence="2" type="ORF">L210DRAFT_3477518</name>
</gene>
<dbReference type="Proteomes" id="UP001194468">
    <property type="component" value="Unassembled WGS sequence"/>
</dbReference>
<dbReference type="InterPro" id="IPR050618">
    <property type="entry name" value="Ubq-SigPath_Reg"/>
</dbReference>